<keyword evidence="1" id="KW-0479">Metal-binding</keyword>
<keyword evidence="9" id="KW-1185">Reference proteome</keyword>
<evidence type="ECO:0000256" key="2">
    <source>
        <dbReference type="ARBA" id="ARBA00022771"/>
    </source>
</evidence>
<feature type="transmembrane region" description="Helical" evidence="6">
    <location>
        <begin position="743"/>
        <end position="765"/>
    </location>
</feature>
<gene>
    <name evidence="8" type="ORF">CORT_0D06320</name>
</gene>
<sequence>MPRSNQIVTIKINVFDGKEGTDNNDDVLVEKTVHVKKEDFLSIKSKNALAEYLNTELPGLLPKQSDCLNFTRKSKKHKCFISLDNEEDFKSLGRSLKVKNHVKLNVRVLSLPQGPPPPSCSCSSSSSSSSTTTTTTADVGSTPISSIDFAKLGDALLEATLEHFKDFFIENRHGTTGTKTNATTQKNETVTATANVASDASSATAAPTSSSFASPGNNKSPGKNGSTDEHVVVHTNIACDNCCPDDFIPLEGVRYCCLVCQNYDLCADCESKQQAEKLTYGTHSYLHPMAKIIAPDTFTRDFSNKFNVHHGMEYPDMSNPFHNTGPDDIVYDIPLSSCSVENRTRLENLLESKGFERFIKDVDGIIGRSDKYLLLLSILDANGLSFSNEKEKHQYLEECIEEYLLRKAFTESVNEQQIESDDEEVAKGDAVINLSLGSSSTKSSLQLVNKSDVAIDGGDFEIELIDTNQSKYSTTIKSAIVKPGQVKFYKLDVVPKDFVLNHSTKLSIFTPNVVMTSLRVEENEFQMKIKTKEAKKGGLEDSFVDSGTIKKDVNCIDENEVGMNEYPLSQKTDDIVVTYKIQSGSILNLELQNNSNTTFNCNDLKIEVYEQDVKVSESVIHRPHGIKPGCLTKANIILKNPITQFPLRMEFHSGDNKATCSFSGGQQQSCLTFLNNEVNANSVSSDKEMSEPVDDNVSTRSNSETQSASFHSMVLPVLARESIDLSDFIDANSGSRNNDEDQYGYEVVVMMMMMMMMMAILIRILRFFL</sequence>
<dbReference type="CDD" id="cd02340">
    <property type="entry name" value="ZZ_NBR1_like"/>
    <property type="match status" value="1"/>
</dbReference>
<dbReference type="InterPro" id="IPR043145">
    <property type="entry name" value="Znf_ZZ_sf"/>
</dbReference>
<evidence type="ECO:0000259" key="7">
    <source>
        <dbReference type="PROSITE" id="PS50135"/>
    </source>
</evidence>
<dbReference type="SMART" id="SM00291">
    <property type="entry name" value="ZnF_ZZ"/>
    <property type="match status" value="1"/>
</dbReference>
<dbReference type="eggNOG" id="KOG0504">
    <property type="taxonomic scope" value="Eukaryota"/>
</dbReference>
<organism evidence="8 9">
    <name type="scientific">Candida orthopsilosis (strain 90-125)</name>
    <name type="common">Yeast</name>
    <dbReference type="NCBI Taxonomy" id="1136231"/>
    <lineage>
        <taxon>Eukaryota</taxon>
        <taxon>Fungi</taxon>
        <taxon>Dikarya</taxon>
        <taxon>Ascomycota</taxon>
        <taxon>Saccharomycotina</taxon>
        <taxon>Pichiomycetes</taxon>
        <taxon>Debaryomycetaceae</taxon>
        <taxon>Candida/Lodderomyces clade</taxon>
        <taxon>Candida</taxon>
    </lineage>
</organism>
<dbReference type="PROSITE" id="PS50135">
    <property type="entry name" value="ZF_ZZ_2"/>
    <property type="match status" value="1"/>
</dbReference>
<keyword evidence="3" id="KW-0862">Zinc</keyword>
<evidence type="ECO:0000256" key="4">
    <source>
        <dbReference type="PROSITE-ProRule" id="PRU00228"/>
    </source>
</evidence>
<reference evidence="8 9" key="1">
    <citation type="journal article" date="2012" name="PLoS ONE">
        <title>Sequence and analysis of the genome of the pathogenic yeast Candida orthopsilosis.</title>
        <authorList>
            <person name="Riccombeni A."/>
            <person name="Vidanes G."/>
            <person name="Proux-Wera E."/>
            <person name="Wolfe K.H."/>
            <person name="Butler G."/>
        </authorList>
    </citation>
    <scope>NUCLEOTIDE SEQUENCE [LARGE SCALE GENOMIC DNA]</scope>
    <source>
        <strain evidence="8 9">Co 90-125</strain>
    </source>
</reference>
<dbReference type="SUPFAM" id="SSF57850">
    <property type="entry name" value="RING/U-box"/>
    <property type="match status" value="1"/>
</dbReference>
<dbReference type="OrthoDB" id="661148at2759"/>
<evidence type="ECO:0000313" key="8">
    <source>
        <dbReference type="EMBL" id="CCG23468.1"/>
    </source>
</evidence>
<feature type="region of interest" description="Disordered" evidence="5">
    <location>
        <begin position="109"/>
        <end position="138"/>
    </location>
</feature>
<accession>H8X5L0</accession>
<dbReference type="Proteomes" id="UP000005018">
    <property type="component" value="Chromosome 4"/>
</dbReference>
<feature type="compositionally biased region" description="Low complexity" evidence="5">
    <location>
        <begin position="120"/>
        <end position="136"/>
    </location>
</feature>
<feature type="compositionally biased region" description="Low complexity" evidence="5">
    <location>
        <begin position="198"/>
        <end position="214"/>
    </location>
</feature>
<feature type="compositionally biased region" description="Polar residues" evidence="5">
    <location>
        <begin position="215"/>
        <end position="225"/>
    </location>
</feature>
<dbReference type="Gene3D" id="3.30.60.90">
    <property type="match status" value="1"/>
</dbReference>
<dbReference type="HOGENOM" id="CLU_022266_0_0_1"/>
<feature type="domain" description="ZZ-type" evidence="7">
    <location>
        <begin position="234"/>
        <end position="297"/>
    </location>
</feature>
<name>H8X5L0_CANO9</name>
<feature type="compositionally biased region" description="Polar residues" evidence="5">
    <location>
        <begin position="696"/>
        <end position="708"/>
    </location>
</feature>
<dbReference type="AlphaFoldDB" id="H8X5L0"/>
<keyword evidence="6" id="KW-1133">Transmembrane helix</keyword>
<proteinExistence type="predicted"/>
<evidence type="ECO:0000256" key="6">
    <source>
        <dbReference type="SAM" id="Phobius"/>
    </source>
</evidence>
<evidence type="ECO:0000256" key="3">
    <source>
        <dbReference type="ARBA" id="ARBA00022833"/>
    </source>
</evidence>
<evidence type="ECO:0000256" key="5">
    <source>
        <dbReference type="SAM" id="MobiDB-lite"/>
    </source>
</evidence>
<dbReference type="KEGG" id="cot:CORT_0D06320"/>
<keyword evidence="6" id="KW-0812">Transmembrane</keyword>
<keyword evidence="6" id="KW-0472">Membrane</keyword>
<keyword evidence="2 4" id="KW-0863">Zinc-finger</keyword>
<dbReference type="EMBL" id="HE681722">
    <property type="protein sequence ID" value="CCG23468.1"/>
    <property type="molecule type" value="Genomic_DNA"/>
</dbReference>
<evidence type="ECO:0000313" key="9">
    <source>
        <dbReference type="Proteomes" id="UP000005018"/>
    </source>
</evidence>
<dbReference type="Pfam" id="PF00569">
    <property type="entry name" value="ZZ"/>
    <property type="match status" value="1"/>
</dbReference>
<protein>
    <recommendedName>
        <fullName evidence="7">ZZ-type domain-containing protein</fullName>
    </recommendedName>
</protein>
<dbReference type="InterPro" id="IPR000433">
    <property type="entry name" value="Znf_ZZ"/>
</dbReference>
<dbReference type="GO" id="GO:0008270">
    <property type="term" value="F:zinc ion binding"/>
    <property type="evidence" value="ECO:0007669"/>
    <property type="project" value="UniProtKB-KW"/>
</dbReference>
<feature type="region of interest" description="Disordered" evidence="5">
    <location>
        <begin position="682"/>
        <end position="708"/>
    </location>
</feature>
<dbReference type="GeneID" id="14540514"/>
<dbReference type="RefSeq" id="XP_003869601.1">
    <property type="nucleotide sequence ID" value="XM_003869552.1"/>
</dbReference>
<feature type="region of interest" description="Disordered" evidence="5">
    <location>
        <begin position="198"/>
        <end position="227"/>
    </location>
</feature>
<evidence type="ECO:0000256" key="1">
    <source>
        <dbReference type="ARBA" id="ARBA00022723"/>
    </source>
</evidence>